<evidence type="ECO:0000313" key="2">
    <source>
        <dbReference type="EMBL" id="SVE27344.1"/>
    </source>
</evidence>
<proteinExistence type="predicted"/>
<evidence type="ECO:0000256" key="1">
    <source>
        <dbReference type="SAM" id="Coils"/>
    </source>
</evidence>
<protein>
    <submittedName>
        <fullName evidence="2">Uncharacterized protein</fullName>
    </submittedName>
</protein>
<sequence>MLYYKKSESLWIEALLLNKKLLEKKIEDLEYRVYSIDGITLFQLEKKIEDLEYELRDCKADLKEIRFHYYGDKVNG</sequence>
<reference evidence="2" key="1">
    <citation type="submission" date="2018-05" db="EMBL/GenBank/DDBJ databases">
        <authorList>
            <person name="Lanie J.A."/>
            <person name="Ng W.-L."/>
            <person name="Kazmierczak K.M."/>
            <person name="Andrzejewski T.M."/>
            <person name="Davidsen T.M."/>
            <person name="Wayne K.J."/>
            <person name="Tettelin H."/>
            <person name="Glass J.I."/>
            <person name="Rusch D."/>
            <person name="Podicherti R."/>
            <person name="Tsui H.-C.T."/>
            <person name="Winkler M.E."/>
        </authorList>
    </citation>
    <scope>NUCLEOTIDE SEQUENCE</scope>
</reference>
<keyword evidence="1" id="KW-0175">Coiled coil</keyword>
<dbReference type="AlphaFoldDB" id="A0A383C584"/>
<accession>A0A383C584</accession>
<gene>
    <name evidence="2" type="ORF">METZ01_LOCUS480198</name>
</gene>
<name>A0A383C584_9ZZZZ</name>
<feature type="coiled-coil region" evidence="1">
    <location>
        <begin position="12"/>
        <end position="61"/>
    </location>
</feature>
<dbReference type="EMBL" id="UINC01205945">
    <property type="protein sequence ID" value="SVE27344.1"/>
    <property type="molecule type" value="Genomic_DNA"/>
</dbReference>
<organism evidence="2">
    <name type="scientific">marine metagenome</name>
    <dbReference type="NCBI Taxonomy" id="408172"/>
    <lineage>
        <taxon>unclassified sequences</taxon>
        <taxon>metagenomes</taxon>
        <taxon>ecological metagenomes</taxon>
    </lineage>
</organism>